<evidence type="ECO:0000313" key="3">
    <source>
        <dbReference type="EMBL" id="WMT08452.1"/>
    </source>
</evidence>
<dbReference type="GeneID" id="84216455"/>
<evidence type="ECO:0000259" key="1">
    <source>
        <dbReference type="Pfam" id="PF12802"/>
    </source>
</evidence>
<dbReference type="InterPro" id="IPR036390">
    <property type="entry name" value="WH_DNA-bd_sf"/>
</dbReference>
<dbReference type="Gene3D" id="1.10.10.10">
    <property type="entry name" value="Winged helix-like DNA-binding domain superfamily/Winged helix DNA-binding domain"/>
    <property type="match status" value="1"/>
</dbReference>
<proteinExistence type="predicted"/>
<dbReference type="GO" id="GO:0003700">
    <property type="term" value="F:DNA-binding transcription factor activity"/>
    <property type="evidence" value="ECO:0007669"/>
    <property type="project" value="InterPro"/>
</dbReference>
<dbReference type="RefSeq" id="WP_049964232.1">
    <property type="nucleotide sequence ID" value="NZ_CP101873.1"/>
</dbReference>
<protein>
    <submittedName>
        <fullName evidence="3">MarR family transcriptional regulator</fullName>
    </submittedName>
</protein>
<evidence type="ECO:0000313" key="4">
    <source>
        <dbReference type="Proteomes" id="UP001224926"/>
    </source>
</evidence>
<keyword evidence="4" id="KW-1185">Reference proteome</keyword>
<dbReference type="AlphaFoldDB" id="A0AAF0PBF6"/>
<dbReference type="EMBL" id="CP101873">
    <property type="protein sequence ID" value="WMT07820.1"/>
    <property type="molecule type" value="Genomic_DNA"/>
</dbReference>
<dbReference type="InterPro" id="IPR036388">
    <property type="entry name" value="WH-like_DNA-bd_sf"/>
</dbReference>
<gene>
    <name evidence="3" type="ORF">NP511_02190</name>
    <name evidence="2" type="ORF">NP511_20905</name>
</gene>
<dbReference type="EMBL" id="CP101873">
    <property type="protein sequence ID" value="WMT08452.1"/>
    <property type="molecule type" value="Genomic_DNA"/>
</dbReference>
<feature type="domain" description="HTH marR-type" evidence="1">
    <location>
        <begin position="19"/>
        <end position="66"/>
    </location>
</feature>
<dbReference type="SUPFAM" id="SSF46785">
    <property type="entry name" value="Winged helix' DNA-binding domain"/>
    <property type="match status" value="1"/>
</dbReference>
<dbReference type="Pfam" id="PF12802">
    <property type="entry name" value="MarR_2"/>
    <property type="match status" value="1"/>
</dbReference>
<accession>A0AAF0PBF6</accession>
<organism evidence="3 4">
    <name type="scientific">Natrinema thermotolerans</name>
    <dbReference type="NCBI Taxonomy" id="121872"/>
    <lineage>
        <taxon>Archaea</taxon>
        <taxon>Methanobacteriati</taxon>
        <taxon>Methanobacteriota</taxon>
        <taxon>Stenosarchaea group</taxon>
        <taxon>Halobacteria</taxon>
        <taxon>Halobacteriales</taxon>
        <taxon>Natrialbaceae</taxon>
        <taxon>Natrinema</taxon>
    </lineage>
</organism>
<dbReference type="Proteomes" id="UP001224926">
    <property type="component" value="Chromosome"/>
</dbReference>
<evidence type="ECO:0000313" key="2">
    <source>
        <dbReference type="EMBL" id="WMT07820.1"/>
    </source>
</evidence>
<reference evidence="3 4" key="1">
    <citation type="submission" date="2022-07" db="EMBL/GenBank/DDBJ databases">
        <title>Two temperate virus in Haloterrigena jeotgali A29.</title>
        <authorList>
            <person name="Deng X."/>
        </authorList>
    </citation>
    <scope>NUCLEOTIDE SEQUENCE [LARGE SCALE GENOMIC DNA]</scope>
    <source>
        <strain evidence="3 4">A29</strain>
    </source>
</reference>
<dbReference type="InterPro" id="IPR000835">
    <property type="entry name" value="HTH_MarR-typ"/>
</dbReference>
<name>A0AAF0PBF6_9EURY</name>
<sequence length="93" mass="10839">MQGYRRFNVANKKFDPSKQQRQVLDVFRDEFQVNPRRIRDITGLERQRVNDALNALENAGWIEKQARGLYRLVYDGECYVEQTIQCKGGGGSE</sequence>